<proteinExistence type="predicted"/>
<evidence type="ECO:0000256" key="1">
    <source>
        <dbReference type="ARBA" id="ARBA00022475"/>
    </source>
</evidence>
<feature type="transmembrane region" description="Helical" evidence="8">
    <location>
        <begin position="106"/>
        <end position="128"/>
    </location>
</feature>
<evidence type="ECO:0000256" key="3">
    <source>
        <dbReference type="ARBA" id="ARBA00022670"/>
    </source>
</evidence>
<dbReference type="OrthoDB" id="1739852at2"/>
<reference evidence="9 10" key="1">
    <citation type="submission" date="2009-01" db="EMBL/GenBank/DDBJ databases">
        <title>Complete sequence of Clostridium cellulolyticum H10.</title>
        <authorList>
            <consortium name="US DOE Joint Genome Institute"/>
            <person name="Lucas S."/>
            <person name="Copeland A."/>
            <person name="Lapidus A."/>
            <person name="Glavina del Rio T."/>
            <person name="Dalin E."/>
            <person name="Tice H."/>
            <person name="Bruce D."/>
            <person name="Goodwin L."/>
            <person name="Pitluck S."/>
            <person name="Chertkov O."/>
            <person name="Saunders E."/>
            <person name="Brettin T."/>
            <person name="Detter J.C."/>
            <person name="Han C."/>
            <person name="Larimer F."/>
            <person name="Land M."/>
            <person name="Hauser L."/>
            <person name="Kyrpides N."/>
            <person name="Ivanova N."/>
            <person name="Zhou J."/>
            <person name="Richardson P."/>
        </authorList>
    </citation>
    <scope>NUCLEOTIDE SEQUENCE [LARGE SCALE GENOMIC DNA]</scope>
    <source>
        <strain evidence="10">ATCC 35319 / DSM 5812 / JCM 6584 / H10</strain>
    </source>
</reference>
<evidence type="ECO:0000256" key="8">
    <source>
        <dbReference type="SAM" id="Phobius"/>
    </source>
</evidence>
<dbReference type="HOGENOM" id="CLU_1438833_0_0_9"/>
<feature type="transmembrane region" description="Helical" evidence="8">
    <location>
        <begin position="83"/>
        <end position="100"/>
    </location>
</feature>
<dbReference type="RefSeq" id="WP_015926795.1">
    <property type="nucleotide sequence ID" value="NC_011898.1"/>
</dbReference>
<organism evidence="9 10">
    <name type="scientific">Ruminiclostridium cellulolyticum (strain ATCC 35319 / DSM 5812 / JCM 6584 / H10)</name>
    <name type="common">Clostridium cellulolyticum</name>
    <dbReference type="NCBI Taxonomy" id="394503"/>
    <lineage>
        <taxon>Bacteria</taxon>
        <taxon>Bacillati</taxon>
        <taxon>Bacillota</taxon>
        <taxon>Clostridia</taxon>
        <taxon>Eubacteriales</taxon>
        <taxon>Oscillospiraceae</taxon>
        <taxon>Ruminiclostridium</taxon>
    </lineage>
</organism>
<dbReference type="Proteomes" id="UP000001349">
    <property type="component" value="Chromosome"/>
</dbReference>
<evidence type="ECO:0000313" key="10">
    <source>
        <dbReference type="Proteomes" id="UP000001349"/>
    </source>
</evidence>
<dbReference type="KEGG" id="cce:Ccel_3455"/>
<keyword evidence="6 8" id="KW-1133">Transmembrane helix</keyword>
<protein>
    <submittedName>
        <fullName evidence="9">Accessory gene regulator B</fullName>
    </submittedName>
</protein>
<keyword evidence="2" id="KW-0673">Quorum sensing</keyword>
<gene>
    <name evidence="9" type="ordered locus">Ccel_3455</name>
</gene>
<dbReference type="GO" id="GO:0016020">
    <property type="term" value="C:membrane"/>
    <property type="evidence" value="ECO:0007669"/>
    <property type="project" value="InterPro"/>
</dbReference>
<keyword evidence="3" id="KW-0645">Protease</keyword>
<dbReference type="EMBL" id="CP001348">
    <property type="protein sequence ID" value="ACL77743.1"/>
    <property type="molecule type" value="Genomic_DNA"/>
</dbReference>
<keyword evidence="10" id="KW-1185">Reference proteome</keyword>
<evidence type="ECO:0000256" key="6">
    <source>
        <dbReference type="ARBA" id="ARBA00022989"/>
    </source>
</evidence>
<accession>B8I1V8</accession>
<keyword evidence="5" id="KW-0378">Hydrolase</keyword>
<dbReference type="InterPro" id="IPR006741">
    <property type="entry name" value="AgrB"/>
</dbReference>
<dbReference type="SMART" id="SM00793">
    <property type="entry name" value="AgrB"/>
    <property type="match status" value="1"/>
</dbReference>
<evidence type="ECO:0000313" key="9">
    <source>
        <dbReference type="EMBL" id="ACL77743.1"/>
    </source>
</evidence>
<dbReference type="eggNOG" id="COG4512">
    <property type="taxonomic scope" value="Bacteria"/>
</dbReference>
<sequence>MNITFYRKLAYKVADSVTRNGQYTETEIKDIRYGLVCIFSDFYKTLLYLLIFTVFSLTKEFISAFIAFLLLRPFLGGYHFKSELVCIIMSFLTMAIAIFAGKIIIIPYYIQLLLIIALPIFALLIIPVKDSPKKEYRKRTGILTGLITVLLLLSDYFYMPDNIITWSVLEVYVLSVYQLLIIKYMHNM</sequence>
<evidence type="ECO:0000256" key="4">
    <source>
        <dbReference type="ARBA" id="ARBA00022692"/>
    </source>
</evidence>
<dbReference type="STRING" id="394503.Ccel_3455"/>
<name>B8I1V8_RUMCH</name>
<evidence type="ECO:0000256" key="5">
    <source>
        <dbReference type="ARBA" id="ARBA00022801"/>
    </source>
</evidence>
<keyword evidence="4 8" id="KW-0812">Transmembrane</keyword>
<dbReference type="Pfam" id="PF04647">
    <property type="entry name" value="AgrB"/>
    <property type="match status" value="1"/>
</dbReference>
<feature type="transmembrane region" description="Helical" evidence="8">
    <location>
        <begin position="140"/>
        <end position="157"/>
    </location>
</feature>
<dbReference type="GO" id="GO:0006508">
    <property type="term" value="P:proteolysis"/>
    <property type="evidence" value="ECO:0007669"/>
    <property type="project" value="UniProtKB-KW"/>
</dbReference>
<dbReference type="GO" id="GO:0009372">
    <property type="term" value="P:quorum sensing"/>
    <property type="evidence" value="ECO:0007669"/>
    <property type="project" value="UniProtKB-KW"/>
</dbReference>
<dbReference type="GO" id="GO:0008233">
    <property type="term" value="F:peptidase activity"/>
    <property type="evidence" value="ECO:0007669"/>
    <property type="project" value="UniProtKB-KW"/>
</dbReference>
<dbReference type="AlphaFoldDB" id="B8I1V8"/>
<keyword evidence="1" id="KW-1003">Cell membrane</keyword>
<feature type="transmembrane region" description="Helical" evidence="8">
    <location>
        <begin position="46"/>
        <end position="71"/>
    </location>
</feature>
<evidence type="ECO:0000256" key="2">
    <source>
        <dbReference type="ARBA" id="ARBA00022654"/>
    </source>
</evidence>
<keyword evidence="7 8" id="KW-0472">Membrane</keyword>
<evidence type="ECO:0000256" key="7">
    <source>
        <dbReference type="ARBA" id="ARBA00023136"/>
    </source>
</evidence>
<feature type="transmembrane region" description="Helical" evidence="8">
    <location>
        <begin position="163"/>
        <end position="182"/>
    </location>
</feature>